<sequence length="102" mass="11784">MGRLLMREEKRHFIVHPIGTSIGAHSHMSVVPEQRSKSRKTLIENNESVVQRKRTRGVGVLRRKKKTGTMTHQIHIFSQDASFGRRDVCYAPKLFLTLYTPL</sequence>
<dbReference type="AlphaFoldDB" id="A0AAQ3NBC6"/>
<keyword evidence="2" id="KW-1185">Reference proteome</keyword>
<accession>A0AAQ3NBC6</accession>
<dbReference type="Proteomes" id="UP001374535">
    <property type="component" value="Chromosome 6"/>
</dbReference>
<dbReference type="EMBL" id="CP144695">
    <property type="protein sequence ID" value="WVZ06386.1"/>
    <property type="molecule type" value="Genomic_DNA"/>
</dbReference>
<gene>
    <name evidence="1" type="ORF">V8G54_019732</name>
</gene>
<organism evidence="1 2">
    <name type="scientific">Vigna mungo</name>
    <name type="common">Black gram</name>
    <name type="synonym">Phaseolus mungo</name>
    <dbReference type="NCBI Taxonomy" id="3915"/>
    <lineage>
        <taxon>Eukaryota</taxon>
        <taxon>Viridiplantae</taxon>
        <taxon>Streptophyta</taxon>
        <taxon>Embryophyta</taxon>
        <taxon>Tracheophyta</taxon>
        <taxon>Spermatophyta</taxon>
        <taxon>Magnoliopsida</taxon>
        <taxon>eudicotyledons</taxon>
        <taxon>Gunneridae</taxon>
        <taxon>Pentapetalae</taxon>
        <taxon>rosids</taxon>
        <taxon>fabids</taxon>
        <taxon>Fabales</taxon>
        <taxon>Fabaceae</taxon>
        <taxon>Papilionoideae</taxon>
        <taxon>50 kb inversion clade</taxon>
        <taxon>NPAAA clade</taxon>
        <taxon>indigoferoid/millettioid clade</taxon>
        <taxon>Phaseoleae</taxon>
        <taxon>Vigna</taxon>
    </lineage>
</organism>
<name>A0AAQ3NBC6_VIGMU</name>
<proteinExistence type="predicted"/>
<evidence type="ECO:0000313" key="2">
    <source>
        <dbReference type="Proteomes" id="UP001374535"/>
    </source>
</evidence>
<protein>
    <submittedName>
        <fullName evidence="1">Uncharacterized protein</fullName>
    </submittedName>
</protein>
<reference evidence="1 2" key="1">
    <citation type="journal article" date="2023" name="Life. Sci Alliance">
        <title>Evolutionary insights into 3D genome organization and epigenetic landscape of Vigna mungo.</title>
        <authorList>
            <person name="Junaid A."/>
            <person name="Singh B."/>
            <person name="Bhatia S."/>
        </authorList>
    </citation>
    <scope>NUCLEOTIDE SEQUENCE [LARGE SCALE GENOMIC DNA]</scope>
    <source>
        <strain evidence="1">Urdbean</strain>
    </source>
</reference>
<evidence type="ECO:0000313" key="1">
    <source>
        <dbReference type="EMBL" id="WVZ06386.1"/>
    </source>
</evidence>